<dbReference type="Pfam" id="PF07697">
    <property type="entry name" value="7TMR-HDED"/>
    <property type="match status" value="1"/>
</dbReference>
<reference evidence="4" key="1">
    <citation type="submission" date="2023-07" db="EMBL/GenBank/DDBJ databases">
        <title>Mucosal microbiota of week-old chicken and adult hens.</title>
        <authorList>
            <person name="Volf J."/>
            <person name="Karasova D."/>
            <person name="Crhanova M."/>
            <person name="Faldynova M."/>
            <person name="Prikrylova H."/>
            <person name="Zeman M."/>
            <person name="Babak V."/>
            <person name="Rajova J."/>
            <person name="Rychlik I."/>
        </authorList>
    </citation>
    <scope>NUCLEOTIDE SEQUENCE</scope>
    <source>
        <strain evidence="4">ET902</strain>
    </source>
</reference>
<dbReference type="InterPro" id="IPR011621">
    <property type="entry name" value="Metal-dep_PHydrolase_7TM_intra"/>
</dbReference>
<name>A0ABT8YUQ9_9SPIR</name>
<dbReference type="PANTHER" id="PTHR36442">
    <property type="entry name" value="CYCLIC-DI-AMP PHOSPHODIESTERASE PGPH"/>
    <property type="match status" value="1"/>
</dbReference>
<dbReference type="Proteomes" id="UP001175147">
    <property type="component" value="Unassembled WGS sequence"/>
</dbReference>
<keyword evidence="2" id="KW-1133">Transmembrane helix</keyword>
<feature type="transmembrane region" description="Helical" evidence="2">
    <location>
        <begin position="440"/>
        <end position="462"/>
    </location>
</feature>
<feature type="compositionally biased region" description="Basic and acidic residues" evidence="1">
    <location>
        <begin position="732"/>
        <end position="816"/>
    </location>
</feature>
<feature type="transmembrane region" description="Helical" evidence="2">
    <location>
        <begin position="371"/>
        <end position="391"/>
    </location>
</feature>
<keyword evidence="2" id="KW-0472">Membrane</keyword>
<evidence type="ECO:0000313" key="5">
    <source>
        <dbReference type="Proteomes" id="UP001175147"/>
    </source>
</evidence>
<feature type="transmembrane region" description="Helical" evidence="2">
    <location>
        <begin position="340"/>
        <end position="359"/>
    </location>
</feature>
<dbReference type="SMART" id="SM00471">
    <property type="entry name" value="HDc"/>
    <property type="match status" value="1"/>
</dbReference>
<dbReference type="InterPro" id="IPR011624">
    <property type="entry name" value="Metal-dep_PHydrolase_7TM_extra"/>
</dbReference>
<keyword evidence="2" id="KW-0812">Transmembrane</keyword>
<dbReference type="RefSeq" id="WP_304385332.1">
    <property type="nucleotide sequence ID" value="NZ_JAUPBL010000044.1"/>
</dbReference>
<feature type="transmembrane region" description="Helical" evidence="2">
    <location>
        <begin position="469"/>
        <end position="491"/>
    </location>
</feature>
<organism evidence="4 5">
    <name type="scientific">Brachyspira innocens</name>
    <dbReference type="NCBI Taxonomy" id="13264"/>
    <lineage>
        <taxon>Bacteria</taxon>
        <taxon>Pseudomonadati</taxon>
        <taxon>Spirochaetota</taxon>
        <taxon>Spirochaetia</taxon>
        <taxon>Brachyspirales</taxon>
        <taxon>Brachyspiraceae</taxon>
        <taxon>Brachyspira</taxon>
    </lineage>
</organism>
<comment type="caution">
    <text evidence="4">The sequence shown here is derived from an EMBL/GenBank/DDBJ whole genome shotgun (WGS) entry which is preliminary data.</text>
</comment>
<evidence type="ECO:0000313" key="4">
    <source>
        <dbReference type="EMBL" id="MDO7019524.1"/>
    </source>
</evidence>
<proteinExistence type="predicted"/>
<dbReference type="InterPro" id="IPR006674">
    <property type="entry name" value="HD_domain"/>
</dbReference>
<dbReference type="InterPro" id="IPR003607">
    <property type="entry name" value="HD/PDEase_dom"/>
</dbReference>
<evidence type="ECO:0000256" key="1">
    <source>
        <dbReference type="SAM" id="MobiDB-lite"/>
    </source>
</evidence>
<feature type="transmembrane region" description="Helical" evidence="2">
    <location>
        <begin position="304"/>
        <end position="328"/>
    </location>
</feature>
<dbReference type="InterPro" id="IPR006675">
    <property type="entry name" value="HDIG_dom"/>
</dbReference>
<gene>
    <name evidence="4" type="ORF">Q5M86_01905</name>
</gene>
<feature type="transmembrane region" description="Helical" evidence="2">
    <location>
        <begin position="21"/>
        <end position="43"/>
    </location>
</feature>
<dbReference type="Pfam" id="PF01966">
    <property type="entry name" value="HD"/>
    <property type="match status" value="1"/>
</dbReference>
<evidence type="ECO:0000256" key="2">
    <source>
        <dbReference type="SAM" id="Phobius"/>
    </source>
</evidence>
<dbReference type="PANTHER" id="PTHR36442:SF1">
    <property type="entry name" value="CYCLIC-DI-AMP PHOSPHODIESTERASE PGPH"/>
    <property type="match status" value="1"/>
</dbReference>
<protein>
    <submittedName>
        <fullName evidence="4">HDIG domain-containing protein</fullName>
    </submittedName>
</protein>
<dbReference type="SUPFAM" id="SSF109604">
    <property type="entry name" value="HD-domain/PDEase-like"/>
    <property type="match status" value="1"/>
</dbReference>
<feature type="transmembrane region" description="Helical" evidence="2">
    <location>
        <begin position="403"/>
        <end position="428"/>
    </location>
</feature>
<evidence type="ECO:0000259" key="3">
    <source>
        <dbReference type="SMART" id="SM00471"/>
    </source>
</evidence>
<dbReference type="NCBIfam" id="TIGR00277">
    <property type="entry name" value="HDIG"/>
    <property type="match status" value="1"/>
</dbReference>
<dbReference type="InterPro" id="IPR052722">
    <property type="entry name" value="PgpH_phosphodiesterase"/>
</dbReference>
<feature type="region of interest" description="Disordered" evidence="1">
    <location>
        <begin position="732"/>
        <end position="846"/>
    </location>
</feature>
<dbReference type="Pfam" id="PF07698">
    <property type="entry name" value="7TM-7TMR_HD"/>
    <property type="match status" value="1"/>
</dbReference>
<keyword evidence="5" id="KW-1185">Reference proteome</keyword>
<sequence>MNTNKKIMKSVINKTPNIERGFQLVIAIFLYLFTLFLVFPTYMQKAKVPSVGDIVKEPLIVKRNVKYENKEETQKLVYYAQAAVAPIFDMPKNIEYETISKISNMFSFMRISHDNNVSIDDMYNQFLALHNEPINKSVFSNAVVNELNVGYESKIIETIKELFSVGVISRGNLSSDTLNLILDNGIFIYRYDDYLVEEKVLPRNRVFFLEDLRMELPSIVGAKYRNLNINHINTISSIVNAFLRDNLIYNSVRTKDRMNDVVSSIPPVYNMIKKGFVILNVGERVTEEKAELIRNLFGNNFENYNIPILLGQASFILLLFAFIGFIIFKYKIPFYINFKNYILFCIEYVVIVSLTYIFYNHISYKLLDTYIPFYIYTFIPMFGMINSLLGARRGISSVVTLGITLLAANIAQANIFEISALFLISILASILSRKINSRYALLWIGFIIGAYLSLMSLVGMLLNNEINITYLTFIFSFVSGFTQAILVMIFLPICEYMLETATIFRLQELSDLNNPLLRKLQMNAPGTYHHSISMANLVETIAEEIGEDARLACVSAYYHDIGKMENPLYYIENSNVNENRHNKLKPTLSASIVKAHVRLGVEIAKKYRLPKEVIAAIKEHHGTSLIKYFYVEALKENPDVDINLFTYPGPRPQSKITAILMILDSIEAASRTLDSPKREDLESLIDNIVNSKMSQGELNDSGLTLKDIEIIKRISFQKIIVSLHERIKYPELPEEKNEKAQSEENDKNEKNDKSEKTDKDTKEINKDNKKQQSKDNKDNKENNNKESKDNKESGDAIKKVKKETEKIKDKIKEKIAKKTPIKHKNEKDELKYNTKENKENKDTVKK</sequence>
<dbReference type="EMBL" id="JAUPBM010000011">
    <property type="protein sequence ID" value="MDO7019524.1"/>
    <property type="molecule type" value="Genomic_DNA"/>
</dbReference>
<feature type="compositionally biased region" description="Basic and acidic residues" evidence="1">
    <location>
        <begin position="823"/>
        <end position="846"/>
    </location>
</feature>
<feature type="domain" description="HD/PDEase" evidence="3">
    <location>
        <begin position="523"/>
        <end position="678"/>
    </location>
</feature>
<dbReference type="Gene3D" id="1.10.3210.10">
    <property type="entry name" value="Hypothetical protein af1432"/>
    <property type="match status" value="1"/>
</dbReference>
<accession>A0ABT8YUQ9</accession>
<dbReference type="CDD" id="cd00077">
    <property type="entry name" value="HDc"/>
    <property type="match status" value="1"/>
</dbReference>